<evidence type="ECO:0000256" key="2">
    <source>
        <dbReference type="SAM" id="MobiDB-lite"/>
    </source>
</evidence>
<sequence>MKQQTVVVNDKNNNLLVRGLIIGGVIGGALSLLDSQTRKKVKTTAVDFKDSSVDMFSQVKENPGEVKEQMMQRFKAASNSLKEAISEAQDLYEMVNKEVFGKVSNVKSITNETLYAAKEATEEIKEISSKVAEAGQKLTGSIPVPTGTKSLESGTDTTYGTTSTGYNSGALNSPGAAGTGTGRFN</sequence>
<keyword evidence="3" id="KW-0812">Transmembrane</keyword>
<gene>
    <name evidence="4" type="ORF">JOC77_000575</name>
</gene>
<feature type="coiled-coil region" evidence="1">
    <location>
        <begin position="67"/>
        <end position="137"/>
    </location>
</feature>
<dbReference type="RefSeq" id="WP_204538249.1">
    <property type="nucleotide sequence ID" value="NZ_JAFBFI010000002.1"/>
</dbReference>
<keyword evidence="5" id="KW-1185">Reference proteome</keyword>
<evidence type="ECO:0000313" key="4">
    <source>
        <dbReference type="EMBL" id="MBM7691170.1"/>
    </source>
</evidence>
<keyword evidence="1" id="KW-0175">Coiled coil</keyword>
<dbReference type="EMBL" id="JAFBFI010000002">
    <property type="protein sequence ID" value="MBM7691170.1"/>
    <property type="molecule type" value="Genomic_DNA"/>
</dbReference>
<proteinExistence type="predicted"/>
<comment type="caution">
    <text evidence="4">The sequence shown here is derived from an EMBL/GenBank/DDBJ whole genome shotgun (WGS) entry which is preliminary data.</text>
</comment>
<evidence type="ECO:0000256" key="1">
    <source>
        <dbReference type="SAM" id="Coils"/>
    </source>
</evidence>
<dbReference type="Proteomes" id="UP000823486">
    <property type="component" value="Unassembled WGS sequence"/>
</dbReference>
<accession>A0ABS2QDR9</accession>
<evidence type="ECO:0000256" key="3">
    <source>
        <dbReference type="SAM" id="Phobius"/>
    </source>
</evidence>
<name>A0ABS2QDR9_9BACI</name>
<keyword evidence="3" id="KW-0472">Membrane</keyword>
<feature type="region of interest" description="Disordered" evidence="2">
    <location>
        <begin position="139"/>
        <end position="185"/>
    </location>
</feature>
<keyword evidence="3" id="KW-1133">Transmembrane helix</keyword>
<reference evidence="4 5" key="1">
    <citation type="submission" date="2021-01" db="EMBL/GenBank/DDBJ databases">
        <title>Genomic Encyclopedia of Type Strains, Phase IV (KMG-IV): sequencing the most valuable type-strain genomes for metagenomic binning, comparative biology and taxonomic classification.</title>
        <authorList>
            <person name="Goeker M."/>
        </authorList>
    </citation>
    <scope>NUCLEOTIDE SEQUENCE [LARGE SCALE GENOMIC DNA]</scope>
    <source>
        <strain evidence="4 5">DSM 105482</strain>
    </source>
</reference>
<evidence type="ECO:0000313" key="5">
    <source>
        <dbReference type="Proteomes" id="UP000823486"/>
    </source>
</evidence>
<protein>
    <submittedName>
        <fullName evidence="4">Gas vesicle protein</fullName>
    </submittedName>
</protein>
<organism evidence="4 5">
    <name type="scientific">Peribacillus deserti</name>
    <dbReference type="NCBI Taxonomy" id="673318"/>
    <lineage>
        <taxon>Bacteria</taxon>
        <taxon>Bacillati</taxon>
        <taxon>Bacillota</taxon>
        <taxon>Bacilli</taxon>
        <taxon>Bacillales</taxon>
        <taxon>Bacillaceae</taxon>
        <taxon>Peribacillus</taxon>
    </lineage>
</organism>
<feature type="compositionally biased region" description="Low complexity" evidence="2">
    <location>
        <begin position="153"/>
        <end position="169"/>
    </location>
</feature>
<feature type="transmembrane region" description="Helical" evidence="3">
    <location>
        <begin position="15"/>
        <end position="33"/>
    </location>
</feature>